<evidence type="ECO:0000256" key="1">
    <source>
        <dbReference type="SAM" id="MobiDB-lite"/>
    </source>
</evidence>
<evidence type="ECO:0000313" key="3">
    <source>
        <dbReference type="Proteomes" id="UP001331761"/>
    </source>
</evidence>
<gene>
    <name evidence="2" type="ORF">GCK32_004851</name>
</gene>
<proteinExistence type="predicted"/>
<name>A0AAN8EVG2_TRICO</name>
<reference evidence="2 3" key="1">
    <citation type="submission" date="2019-10" db="EMBL/GenBank/DDBJ databases">
        <title>Assembly and Annotation for the nematode Trichostrongylus colubriformis.</title>
        <authorList>
            <person name="Martin J."/>
        </authorList>
    </citation>
    <scope>NUCLEOTIDE SEQUENCE [LARGE SCALE GENOMIC DNA]</scope>
    <source>
        <strain evidence="2">G859</strain>
        <tissue evidence="2">Whole worm</tissue>
    </source>
</reference>
<accession>A0AAN8EVG2</accession>
<feature type="compositionally biased region" description="Pro residues" evidence="1">
    <location>
        <begin position="34"/>
        <end position="50"/>
    </location>
</feature>
<feature type="region of interest" description="Disordered" evidence="1">
    <location>
        <begin position="1"/>
        <end position="53"/>
    </location>
</feature>
<evidence type="ECO:0000313" key="2">
    <source>
        <dbReference type="EMBL" id="KAK5969021.1"/>
    </source>
</evidence>
<dbReference type="EMBL" id="WIXE01020693">
    <property type="protein sequence ID" value="KAK5969021.1"/>
    <property type="molecule type" value="Genomic_DNA"/>
</dbReference>
<keyword evidence="3" id="KW-1185">Reference proteome</keyword>
<dbReference type="Proteomes" id="UP001331761">
    <property type="component" value="Unassembled WGS sequence"/>
</dbReference>
<comment type="caution">
    <text evidence="2">The sequence shown here is derived from an EMBL/GenBank/DDBJ whole genome shotgun (WGS) entry which is preliminary data.</text>
</comment>
<feature type="non-terminal residue" evidence="2">
    <location>
        <position position="1"/>
    </location>
</feature>
<dbReference type="AlphaFoldDB" id="A0AAN8EVG2"/>
<organism evidence="2 3">
    <name type="scientific">Trichostrongylus colubriformis</name>
    <name type="common">Black scour worm</name>
    <dbReference type="NCBI Taxonomy" id="6319"/>
    <lineage>
        <taxon>Eukaryota</taxon>
        <taxon>Metazoa</taxon>
        <taxon>Ecdysozoa</taxon>
        <taxon>Nematoda</taxon>
        <taxon>Chromadorea</taxon>
        <taxon>Rhabditida</taxon>
        <taxon>Rhabditina</taxon>
        <taxon>Rhabditomorpha</taxon>
        <taxon>Strongyloidea</taxon>
        <taxon>Trichostrongylidae</taxon>
        <taxon>Trichostrongylus</taxon>
    </lineage>
</organism>
<sequence length="77" mass="8713">YNACGSPDVFAQPHPRLRPQSETDPTRLQSPKPASQPPKPASQPPRPVSWPPESDVILDQLTKDMYNLEEMFKFKPV</sequence>
<protein>
    <submittedName>
        <fullName evidence="2">Uncharacterized protein</fullName>
    </submittedName>
</protein>